<dbReference type="Gene3D" id="3.40.630.30">
    <property type="match status" value="1"/>
</dbReference>
<sequence>MINFRAPLITDIDKIIAIEISGFSPDEAATQEAMIQRIRLIGDSFIVAADEENQPIGYVVGPVIQERYLYDELFETIAVNPKAGGYQSILSLVVAPEYQGKGIAGELLKELRQIAISRGRKGITLTCLAMLIPFYERNGYKVEGVSASQHAGETWYDMVLDL</sequence>
<dbReference type="EMBL" id="AJAQ01000036">
    <property type="protein sequence ID" value="EOH90118.1"/>
    <property type="molecule type" value="Genomic_DNA"/>
</dbReference>
<dbReference type="RefSeq" id="WP_010758892.1">
    <property type="nucleotide sequence ID" value="NZ_ASWD01000005.1"/>
</dbReference>
<dbReference type="PANTHER" id="PTHR10908:SF0">
    <property type="entry name" value="SEROTONIN N-ACETYLTRANSFERASE"/>
    <property type="match status" value="1"/>
</dbReference>
<dbReference type="GO" id="GO:0008080">
    <property type="term" value="F:N-acetyltransferase activity"/>
    <property type="evidence" value="ECO:0007669"/>
    <property type="project" value="UniProtKB-ARBA"/>
</dbReference>
<dbReference type="PROSITE" id="PS51186">
    <property type="entry name" value="GNAT"/>
    <property type="match status" value="1"/>
</dbReference>
<keyword evidence="5" id="KW-1185">Reference proteome</keyword>
<gene>
    <name evidence="4" type="ORF">UAU_03947</name>
</gene>
<dbReference type="InterPro" id="IPR000182">
    <property type="entry name" value="GNAT_dom"/>
</dbReference>
<dbReference type="HOGENOM" id="CLU_061829_2_0_9"/>
<dbReference type="eggNOG" id="COG0454">
    <property type="taxonomic scope" value="Bacteria"/>
</dbReference>
<dbReference type="STRING" id="160454.RV10_GL003614"/>
<keyword evidence="2" id="KW-0012">Acyltransferase</keyword>
<comment type="caution">
    <text evidence="4">The sequence shown here is derived from an EMBL/GenBank/DDBJ whole genome shotgun (WGS) entry which is preliminary data.</text>
</comment>
<dbReference type="AlphaFoldDB" id="R2Q460"/>
<evidence type="ECO:0000313" key="5">
    <source>
        <dbReference type="Proteomes" id="UP000013782"/>
    </source>
</evidence>
<keyword evidence="1" id="KW-0808">Transferase</keyword>
<dbReference type="Proteomes" id="UP000013782">
    <property type="component" value="Unassembled WGS sequence"/>
</dbReference>
<reference evidence="4 5" key="1">
    <citation type="submission" date="2013-02" db="EMBL/GenBank/DDBJ databases">
        <title>The Genome Sequence of Enterococcus pallens BAA-351.</title>
        <authorList>
            <consortium name="The Broad Institute Genome Sequencing Platform"/>
            <consortium name="The Broad Institute Genome Sequencing Center for Infectious Disease"/>
            <person name="Earl A.M."/>
            <person name="Gilmore M.S."/>
            <person name="Lebreton F."/>
            <person name="Walker B."/>
            <person name="Young S.K."/>
            <person name="Zeng Q."/>
            <person name="Gargeya S."/>
            <person name="Fitzgerald M."/>
            <person name="Haas B."/>
            <person name="Abouelleil A."/>
            <person name="Alvarado L."/>
            <person name="Arachchi H.M."/>
            <person name="Berlin A.M."/>
            <person name="Chapman S.B."/>
            <person name="Dewar J."/>
            <person name="Goldberg J."/>
            <person name="Griggs A."/>
            <person name="Gujja S."/>
            <person name="Hansen M."/>
            <person name="Howarth C."/>
            <person name="Imamovic A."/>
            <person name="Larimer J."/>
            <person name="McCowan C."/>
            <person name="Murphy C."/>
            <person name="Neiman D."/>
            <person name="Pearson M."/>
            <person name="Priest M."/>
            <person name="Roberts A."/>
            <person name="Saif S."/>
            <person name="Shea T."/>
            <person name="Sisk P."/>
            <person name="Sykes S."/>
            <person name="Wortman J."/>
            <person name="Nusbaum C."/>
            <person name="Birren B."/>
        </authorList>
    </citation>
    <scope>NUCLEOTIDE SEQUENCE [LARGE SCALE GENOMIC DNA]</scope>
    <source>
        <strain evidence="4 5">ATCC BAA-351</strain>
    </source>
</reference>
<proteinExistence type="predicted"/>
<evidence type="ECO:0000256" key="1">
    <source>
        <dbReference type="ARBA" id="ARBA00022679"/>
    </source>
</evidence>
<evidence type="ECO:0000256" key="2">
    <source>
        <dbReference type="ARBA" id="ARBA00023315"/>
    </source>
</evidence>
<evidence type="ECO:0000313" key="4">
    <source>
        <dbReference type="EMBL" id="EOH90118.1"/>
    </source>
</evidence>
<dbReference type="CDD" id="cd04301">
    <property type="entry name" value="NAT_SF"/>
    <property type="match status" value="1"/>
</dbReference>
<accession>R2Q460</accession>
<protein>
    <recommendedName>
        <fullName evidence="3">N-acetyltransferase domain-containing protein</fullName>
    </recommendedName>
</protein>
<dbReference type="PANTHER" id="PTHR10908">
    <property type="entry name" value="SEROTONIN N-ACETYLTRANSFERASE"/>
    <property type="match status" value="1"/>
</dbReference>
<name>R2Q460_9ENTE</name>
<dbReference type="InterPro" id="IPR051635">
    <property type="entry name" value="SNAT-like"/>
</dbReference>
<dbReference type="Pfam" id="PF00583">
    <property type="entry name" value="Acetyltransf_1"/>
    <property type="match status" value="1"/>
</dbReference>
<dbReference type="SUPFAM" id="SSF55729">
    <property type="entry name" value="Acyl-CoA N-acyltransferases (Nat)"/>
    <property type="match status" value="1"/>
</dbReference>
<dbReference type="PATRIC" id="fig|1158607.3.peg.3930"/>
<feature type="domain" description="N-acetyltransferase" evidence="3">
    <location>
        <begin position="2"/>
        <end position="162"/>
    </location>
</feature>
<evidence type="ECO:0000259" key="3">
    <source>
        <dbReference type="PROSITE" id="PS51186"/>
    </source>
</evidence>
<organism evidence="4 5">
    <name type="scientific">Enterococcus pallens ATCC BAA-351</name>
    <dbReference type="NCBI Taxonomy" id="1158607"/>
    <lineage>
        <taxon>Bacteria</taxon>
        <taxon>Bacillati</taxon>
        <taxon>Bacillota</taxon>
        <taxon>Bacilli</taxon>
        <taxon>Lactobacillales</taxon>
        <taxon>Enterococcaceae</taxon>
        <taxon>Enterococcus</taxon>
    </lineage>
</organism>
<dbReference type="OrthoDB" id="9800962at2"/>
<dbReference type="InterPro" id="IPR016181">
    <property type="entry name" value="Acyl_CoA_acyltransferase"/>
</dbReference>